<feature type="region of interest" description="Disordered" evidence="2">
    <location>
        <begin position="1"/>
        <end position="37"/>
    </location>
</feature>
<dbReference type="InterPro" id="IPR006735">
    <property type="entry name" value="Rtf2"/>
</dbReference>
<feature type="compositionally biased region" description="Polar residues" evidence="2">
    <location>
        <begin position="278"/>
        <end position="290"/>
    </location>
</feature>
<evidence type="ECO:0000313" key="4">
    <source>
        <dbReference type="Proteomes" id="UP000756921"/>
    </source>
</evidence>
<evidence type="ECO:0000256" key="1">
    <source>
        <dbReference type="ARBA" id="ARBA00009885"/>
    </source>
</evidence>
<keyword evidence="4" id="KW-1185">Reference proteome</keyword>
<sequence>MGNDGGSIPKRRELVKEAARPPTAAEIKQARAESQDHAWNHCPLSSKPLATPVVSDCAGALYNKDGVLEFLLAEEGSAEKVEGEKVLGGRVKGLKDVVEVKFDMDVEADKDKDRVAGAGRRERWVCPVTRVEMGPQAKAVYVVPCGHAFAGSVVREVEEKICVQCNGAYAENDVVPILPTLPADVARLALRARSLKEKGLTHALKKAPGGKKRKKTADASSADAKASTTSEEDNKTAAKPEKKERQADNGIKNASTAYLTKKVLEEQEERNKRRKLGQNDNVQSLFSKGNQKADLANSKDYMTRGFSIGGK</sequence>
<comment type="similarity">
    <text evidence="1">Belongs to the rtf2 family.</text>
</comment>
<dbReference type="GO" id="GO:0005634">
    <property type="term" value="C:nucleus"/>
    <property type="evidence" value="ECO:0007669"/>
    <property type="project" value="TreeGrafter"/>
</dbReference>
<feature type="compositionally biased region" description="Low complexity" evidence="2">
    <location>
        <begin position="218"/>
        <end position="229"/>
    </location>
</feature>
<feature type="compositionally biased region" description="Basic and acidic residues" evidence="2">
    <location>
        <begin position="232"/>
        <end position="247"/>
    </location>
</feature>
<dbReference type="InterPro" id="IPR027799">
    <property type="entry name" value="Rtf2_RING-finger"/>
</dbReference>
<feature type="compositionally biased region" description="Basic and acidic residues" evidence="2">
    <location>
        <begin position="10"/>
        <end position="19"/>
    </location>
</feature>
<dbReference type="AlphaFoldDB" id="A0A9P6GRU2"/>
<reference evidence="3" key="1">
    <citation type="journal article" date="2020" name="Mol. Plant Microbe Interact.">
        <title>Genome Sequence of the Biocontrol Agent Coniothyrium minitans strain Conio (IMI 134523).</title>
        <authorList>
            <person name="Patel D."/>
            <person name="Shittu T.A."/>
            <person name="Baroncelli R."/>
            <person name="Muthumeenakshi S."/>
            <person name="Osborne T.H."/>
            <person name="Janganan T.K."/>
            <person name="Sreenivasaprasad S."/>
        </authorList>
    </citation>
    <scope>NUCLEOTIDE SEQUENCE</scope>
    <source>
        <strain evidence="3">Conio</strain>
    </source>
</reference>
<accession>A0A9P6GRU2</accession>
<feature type="compositionally biased region" description="Basic residues" evidence="2">
    <location>
        <begin position="203"/>
        <end position="215"/>
    </location>
</feature>
<comment type="caution">
    <text evidence="3">The sequence shown here is derived from an EMBL/GenBank/DDBJ whole genome shotgun (WGS) entry which is preliminary data.</text>
</comment>
<protein>
    <submittedName>
        <fullName evidence="3">Replication termination factor 2</fullName>
    </submittedName>
</protein>
<evidence type="ECO:0000313" key="3">
    <source>
        <dbReference type="EMBL" id="KAF9740221.1"/>
    </source>
</evidence>
<feature type="region of interest" description="Disordered" evidence="2">
    <location>
        <begin position="200"/>
        <end position="296"/>
    </location>
</feature>
<dbReference type="PANTHER" id="PTHR12775">
    <property type="entry name" value="PROTEIN C20ORF43 HOMOLOG"/>
    <property type="match status" value="1"/>
</dbReference>
<feature type="compositionally biased region" description="Basic and acidic residues" evidence="2">
    <location>
        <begin position="262"/>
        <end position="271"/>
    </location>
</feature>
<dbReference type="CDD" id="cd16653">
    <property type="entry name" value="RING-like_Rtf2"/>
    <property type="match status" value="1"/>
</dbReference>
<evidence type="ECO:0000256" key="2">
    <source>
        <dbReference type="SAM" id="MobiDB-lite"/>
    </source>
</evidence>
<name>A0A9P6GRU2_9PLEO</name>
<feature type="compositionally biased region" description="Basic and acidic residues" evidence="2">
    <location>
        <begin position="28"/>
        <end position="37"/>
    </location>
</feature>
<dbReference type="Proteomes" id="UP000756921">
    <property type="component" value="Unassembled WGS sequence"/>
</dbReference>
<dbReference type="Pfam" id="PF04641">
    <property type="entry name" value="Rtf2"/>
    <property type="match status" value="1"/>
</dbReference>
<dbReference type="GO" id="GO:0006274">
    <property type="term" value="P:DNA replication termination"/>
    <property type="evidence" value="ECO:0007669"/>
    <property type="project" value="TreeGrafter"/>
</dbReference>
<gene>
    <name evidence="3" type="ORF">PMIN01_02856</name>
</gene>
<organism evidence="3 4">
    <name type="scientific">Paraphaeosphaeria minitans</name>
    <dbReference type="NCBI Taxonomy" id="565426"/>
    <lineage>
        <taxon>Eukaryota</taxon>
        <taxon>Fungi</taxon>
        <taxon>Dikarya</taxon>
        <taxon>Ascomycota</taxon>
        <taxon>Pezizomycotina</taxon>
        <taxon>Dothideomycetes</taxon>
        <taxon>Pleosporomycetidae</taxon>
        <taxon>Pleosporales</taxon>
        <taxon>Massarineae</taxon>
        <taxon>Didymosphaeriaceae</taxon>
        <taxon>Paraphaeosphaeria</taxon>
    </lineage>
</organism>
<proteinExistence type="inferred from homology"/>
<dbReference type="EMBL" id="WJXW01000002">
    <property type="protein sequence ID" value="KAF9740221.1"/>
    <property type="molecule type" value="Genomic_DNA"/>
</dbReference>
<dbReference type="PANTHER" id="PTHR12775:SF0">
    <property type="entry name" value="REPLICATION TERMINATION FACTOR 2"/>
    <property type="match status" value="1"/>
</dbReference>
<dbReference type="OrthoDB" id="247013at2759"/>